<dbReference type="PROSITE" id="PS51819">
    <property type="entry name" value="VOC"/>
    <property type="match status" value="2"/>
</dbReference>
<dbReference type="OrthoDB" id="1545884at2759"/>
<dbReference type="InterPro" id="IPR029068">
    <property type="entry name" value="Glyas_Bleomycin-R_OHBP_Dase"/>
</dbReference>
<keyword evidence="6" id="KW-1185">Reference proteome</keyword>
<feature type="compositionally biased region" description="Basic and acidic residues" evidence="1">
    <location>
        <begin position="308"/>
        <end position="319"/>
    </location>
</feature>
<dbReference type="Proteomes" id="UP000663870">
    <property type="component" value="Unassembled WGS sequence"/>
</dbReference>
<feature type="region of interest" description="Disordered" evidence="1">
    <location>
        <begin position="308"/>
        <end position="335"/>
    </location>
</feature>
<evidence type="ECO:0000256" key="1">
    <source>
        <dbReference type="SAM" id="MobiDB-lite"/>
    </source>
</evidence>
<feature type="domain" description="VOC" evidence="2">
    <location>
        <begin position="16"/>
        <end position="143"/>
    </location>
</feature>
<evidence type="ECO:0000313" key="3">
    <source>
        <dbReference type="EMBL" id="CAF0980849.1"/>
    </source>
</evidence>
<evidence type="ECO:0000313" key="4">
    <source>
        <dbReference type="EMBL" id="CAF1129169.1"/>
    </source>
</evidence>
<feature type="domain" description="VOC" evidence="2">
    <location>
        <begin position="151"/>
        <end position="290"/>
    </location>
</feature>
<dbReference type="InterPro" id="IPR043193">
    <property type="entry name" value="GLOD4"/>
</dbReference>
<dbReference type="Proteomes" id="UP000663882">
    <property type="component" value="Unassembled WGS sequence"/>
</dbReference>
<dbReference type="PANTHER" id="PTHR46466:SF1">
    <property type="entry name" value="GLYOXALASE DOMAIN-CONTAINING PROTEIN 4"/>
    <property type="match status" value="1"/>
</dbReference>
<proteinExistence type="predicted"/>
<reference evidence="4" key="1">
    <citation type="submission" date="2021-02" db="EMBL/GenBank/DDBJ databases">
        <authorList>
            <person name="Nowell W R."/>
        </authorList>
    </citation>
    <scope>NUCLEOTIDE SEQUENCE</scope>
</reference>
<gene>
    <name evidence="4" type="ORF">JXQ802_LOCUS20610</name>
    <name evidence="5" type="ORF">OTI717_LOCUS22960</name>
    <name evidence="3" type="ORF">RFH988_LOCUS13135</name>
</gene>
<organism evidence="4 6">
    <name type="scientific">Rotaria sordida</name>
    <dbReference type="NCBI Taxonomy" id="392033"/>
    <lineage>
        <taxon>Eukaryota</taxon>
        <taxon>Metazoa</taxon>
        <taxon>Spiralia</taxon>
        <taxon>Gnathifera</taxon>
        <taxon>Rotifera</taxon>
        <taxon>Eurotatoria</taxon>
        <taxon>Bdelloidea</taxon>
        <taxon>Philodinida</taxon>
        <taxon>Philodinidae</taxon>
        <taxon>Rotaria</taxon>
    </lineage>
</organism>
<evidence type="ECO:0000313" key="6">
    <source>
        <dbReference type="Proteomes" id="UP000663870"/>
    </source>
</evidence>
<comment type="caution">
    <text evidence="4">The sequence shown here is derived from an EMBL/GenBank/DDBJ whole genome shotgun (WGS) entry which is preliminary data.</text>
</comment>
<dbReference type="Gene3D" id="3.10.180.10">
    <property type="entry name" value="2,3-Dihydroxybiphenyl 1,2-Dioxygenase, domain 1"/>
    <property type="match status" value="2"/>
</dbReference>
<dbReference type="Pfam" id="PF21701">
    <property type="entry name" value="GLOD4_C"/>
    <property type="match status" value="1"/>
</dbReference>
<dbReference type="Proteomes" id="UP000663823">
    <property type="component" value="Unassembled WGS sequence"/>
</dbReference>
<accession>A0A814R9Q6</accession>
<name>A0A814R9Q6_9BILA</name>
<dbReference type="EMBL" id="CAJNOO010000569">
    <property type="protein sequence ID" value="CAF0980849.1"/>
    <property type="molecule type" value="Genomic_DNA"/>
</dbReference>
<dbReference type="PANTHER" id="PTHR46466">
    <property type="entry name" value="GLYOXALASE DOMAIN-CONTAINING PROTEIN 4"/>
    <property type="match status" value="1"/>
</dbReference>
<dbReference type="InterPro" id="IPR037523">
    <property type="entry name" value="VOC_core"/>
</dbReference>
<evidence type="ECO:0000259" key="2">
    <source>
        <dbReference type="PROSITE" id="PS51819"/>
    </source>
</evidence>
<protein>
    <recommendedName>
        <fullName evidence="2">VOC domain-containing protein</fullName>
    </recommendedName>
</protein>
<sequence length="335" mass="38509">MSHGTPLQESTSDDRRLLHFTMKITDRLATKNFFCNILGMKILRHEEMDSGCAAQCNGDFESPWSKTMAGYGHENSFFVFELNYNYDVEGYEYGNDFSSVTINNRQAVSNARQFLDKKFIEVDNKQSIIIRSPDGHRFILFDQDVYPGDDPVQCLSLNVSNLKTSIDYYTRLLKMKINENESNNNHVKLYYGLKTNQKSKVKTKSGFLVDNQCQLELIELKQPIDRGTGYGRKAFCCATNDVELIQNMIEKEGYNILIPVMELGDLLDFNKDKVVILSDPDGHEICFVGEENYFKACETDPDAEKKFYKGLENKPDDPNKYLIGEDESSKRQDKQ</sequence>
<dbReference type="SUPFAM" id="SSF54593">
    <property type="entry name" value="Glyoxalase/Bleomycin resistance protein/Dihydroxybiphenyl dioxygenase"/>
    <property type="match status" value="2"/>
</dbReference>
<dbReference type="AlphaFoldDB" id="A0A814R9Q6"/>
<dbReference type="EMBL" id="CAJNOL010000591">
    <property type="protein sequence ID" value="CAF1129169.1"/>
    <property type="molecule type" value="Genomic_DNA"/>
</dbReference>
<evidence type="ECO:0000313" key="5">
    <source>
        <dbReference type="EMBL" id="CAF3884968.1"/>
    </source>
</evidence>
<dbReference type="EMBL" id="CAJOAX010004007">
    <property type="protein sequence ID" value="CAF3884968.1"/>
    <property type="molecule type" value="Genomic_DNA"/>
</dbReference>